<feature type="transmembrane region" description="Helical" evidence="12">
    <location>
        <begin position="271"/>
        <end position="289"/>
    </location>
</feature>
<dbReference type="InterPro" id="IPR003148">
    <property type="entry name" value="RCK_N"/>
</dbReference>
<evidence type="ECO:0000256" key="5">
    <source>
        <dbReference type="ARBA" id="ARBA00022538"/>
    </source>
</evidence>
<dbReference type="SUPFAM" id="SSF51735">
    <property type="entry name" value="NAD(P)-binding Rossmann-fold domains"/>
    <property type="match status" value="1"/>
</dbReference>
<feature type="transmembrane region" description="Helical" evidence="12">
    <location>
        <begin position="33"/>
        <end position="51"/>
    </location>
</feature>
<comment type="similarity">
    <text evidence="2">Belongs to the monovalent cation:proton antiporter 2 (CPA2) transporter (TC 2.A.37) family.</text>
</comment>
<keyword evidence="9" id="KW-0406">Ion transport</keyword>
<keyword evidence="5" id="KW-0633">Potassium transport</keyword>
<accession>A0ABT2LI29</accession>
<evidence type="ECO:0000256" key="8">
    <source>
        <dbReference type="ARBA" id="ARBA00022989"/>
    </source>
</evidence>
<feature type="transmembrane region" description="Helical" evidence="12">
    <location>
        <begin position="361"/>
        <end position="384"/>
    </location>
</feature>
<dbReference type="InterPro" id="IPR006153">
    <property type="entry name" value="Cation/H_exchanger_TM"/>
</dbReference>
<dbReference type="PANTHER" id="PTHR46157">
    <property type="entry name" value="K(+) EFFLUX ANTIPORTER 3, CHLOROPLASTIC"/>
    <property type="match status" value="1"/>
</dbReference>
<keyword evidence="7" id="KW-0630">Potassium</keyword>
<evidence type="ECO:0000256" key="11">
    <source>
        <dbReference type="SAM" id="MobiDB-lite"/>
    </source>
</evidence>
<evidence type="ECO:0000313" key="15">
    <source>
        <dbReference type="Proteomes" id="UP001320831"/>
    </source>
</evidence>
<feature type="transmembrane region" description="Helical" evidence="12">
    <location>
        <begin position="337"/>
        <end position="355"/>
    </location>
</feature>
<keyword evidence="8 12" id="KW-1133">Transmembrane helix</keyword>
<dbReference type="RefSeq" id="WP_260900195.1">
    <property type="nucleotide sequence ID" value="NZ_JAOCZP010000001.1"/>
</dbReference>
<feature type="transmembrane region" description="Helical" evidence="12">
    <location>
        <begin position="57"/>
        <end position="76"/>
    </location>
</feature>
<feature type="domain" description="RCK N-terminal" evidence="13">
    <location>
        <begin position="400"/>
        <end position="516"/>
    </location>
</feature>
<feature type="transmembrane region" description="Helical" evidence="12">
    <location>
        <begin position="88"/>
        <end position="109"/>
    </location>
</feature>
<evidence type="ECO:0000256" key="2">
    <source>
        <dbReference type="ARBA" id="ARBA00005551"/>
    </source>
</evidence>
<dbReference type="InterPro" id="IPR038770">
    <property type="entry name" value="Na+/solute_symporter_sf"/>
</dbReference>
<dbReference type="Gene3D" id="1.20.1530.20">
    <property type="match status" value="1"/>
</dbReference>
<dbReference type="PANTHER" id="PTHR46157:SF8">
    <property type="entry name" value="GLUTATHIONE-REGULATED POTASSIUM-EFFLUX SYSTEM PROTEIN"/>
    <property type="match status" value="1"/>
</dbReference>
<dbReference type="Proteomes" id="UP001320831">
    <property type="component" value="Unassembled WGS sequence"/>
</dbReference>
<evidence type="ECO:0000313" key="14">
    <source>
        <dbReference type="EMBL" id="MCT7373861.1"/>
    </source>
</evidence>
<dbReference type="InterPro" id="IPR004771">
    <property type="entry name" value="K/H_exchanger"/>
</dbReference>
<gene>
    <name evidence="14" type="ORF">N5A92_02245</name>
</gene>
<comment type="caution">
    <text evidence="14">The sequence shown here is derived from an EMBL/GenBank/DDBJ whole genome shotgun (WGS) entry which is preliminary data.</text>
</comment>
<reference evidence="14 15" key="1">
    <citation type="submission" date="2022-09" db="EMBL/GenBank/DDBJ databases">
        <title>Chelativorans salina sp. nov., a novel slightly halophilic bacterium isolated from a saline lake sediment enrichment.</title>
        <authorList>
            <person name="Gao L."/>
            <person name="Fang B.-Z."/>
            <person name="Li W.-J."/>
        </authorList>
    </citation>
    <scope>NUCLEOTIDE SEQUENCE [LARGE SCALE GENOMIC DNA]</scope>
    <source>
        <strain evidence="14 15">EGI FJ00035</strain>
    </source>
</reference>
<keyword evidence="6 12" id="KW-0812">Transmembrane</keyword>
<protein>
    <submittedName>
        <fullName evidence="14">Monovalent cation:proton antiporter-2 (CPA2) family protein</fullName>
    </submittedName>
</protein>
<evidence type="ECO:0000256" key="6">
    <source>
        <dbReference type="ARBA" id="ARBA00022692"/>
    </source>
</evidence>
<evidence type="ECO:0000256" key="1">
    <source>
        <dbReference type="ARBA" id="ARBA00004141"/>
    </source>
</evidence>
<feature type="transmembrane region" description="Helical" evidence="12">
    <location>
        <begin position="217"/>
        <end position="235"/>
    </location>
</feature>
<evidence type="ECO:0000256" key="4">
    <source>
        <dbReference type="ARBA" id="ARBA00022449"/>
    </source>
</evidence>
<dbReference type="EMBL" id="JAOCZP010000001">
    <property type="protein sequence ID" value="MCT7373861.1"/>
    <property type="molecule type" value="Genomic_DNA"/>
</dbReference>
<sequence length="599" mass="63755">MEASVDGIYYEPLLLLAGAVIAAPLFKRIGLGTILGYLAAGVALGPVARLIVDGEELLHVAELGVVFLLFIIGLELNPSRLWAMRRDIFGLGLAQVLVTGPVLALVAMAALGFSLAAALIIGFGLALSSTAFAVQTMETQGTLNQKYGQTAFSVLLFQDMAIAPMLALVPLLSPGGEGAEAISGSRFLLALASIAALVVAGRYLINPLFRLIASTGAREAMLAAALLVVLGSATLMQIAGLSMALGAFIAGVLLADSSYRHELEADIEPFRGILLGLFFMAIGLSLDLGVVIDNWYLVLLAVPALMLAKAMLLYGLCRVFGCGHNDALRIATLLPQGGEFGFVLFTAASAALIFSPATASLLTAVVTLSMAMTPVSVALGSLLLSREVPEEMDESFDGAGADVLMIGFSRFGQIASQILLAGGRDVTIIDHSATRVRAVEKFGFRIYFGDGRRKEVLEAAGIRGAKVVAVCTNARAVTDAIVDMIRSEFPHVKLYVRSYDREHTLSLRARDVEYEIRETFESALLFGQKSLQALGAAEDMAKSIADDVRKRDEERLAIQSVEGVMAGLDRMHVRPVTPEPLIKPSREAQRLNQMAEESE</sequence>
<proteinExistence type="inferred from homology"/>
<feature type="transmembrane region" description="Helical" evidence="12">
    <location>
        <begin position="295"/>
        <end position="316"/>
    </location>
</feature>
<name>A0ABT2LI29_9HYPH</name>
<dbReference type="Pfam" id="PF00999">
    <property type="entry name" value="Na_H_Exchanger"/>
    <property type="match status" value="1"/>
</dbReference>
<evidence type="ECO:0000256" key="7">
    <source>
        <dbReference type="ARBA" id="ARBA00022958"/>
    </source>
</evidence>
<dbReference type="NCBIfam" id="TIGR00932">
    <property type="entry name" value="2a37"/>
    <property type="match status" value="1"/>
</dbReference>
<dbReference type="Pfam" id="PF02254">
    <property type="entry name" value="TrkA_N"/>
    <property type="match status" value="1"/>
</dbReference>
<feature type="region of interest" description="Disordered" evidence="11">
    <location>
        <begin position="576"/>
        <end position="599"/>
    </location>
</feature>
<feature type="transmembrane region" description="Helical" evidence="12">
    <location>
        <begin position="154"/>
        <end position="173"/>
    </location>
</feature>
<keyword evidence="3" id="KW-0813">Transport</keyword>
<dbReference type="InterPro" id="IPR036291">
    <property type="entry name" value="NAD(P)-bd_dom_sf"/>
</dbReference>
<dbReference type="PROSITE" id="PS51201">
    <property type="entry name" value="RCK_N"/>
    <property type="match status" value="1"/>
</dbReference>
<dbReference type="Gene3D" id="3.40.50.720">
    <property type="entry name" value="NAD(P)-binding Rossmann-like Domain"/>
    <property type="match status" value="1"/>
</dbReference>
<evidence type="ECO:0000256" key="10">
    <source>
        <dbReference type="ARBA" id="ARBA00023136"/>
    </source>
</evidence>
<keyword evidence="15" id="KW-1185">Reference proteome</keyword>
<organism evidence="14 15">
    <name type="scientific">Chelativorans salis</name>
    <dbReference type="NCBI Taxonomy" id="2978478"/>
    <lineage>
        <taxon>Bacteria</taxon>
        <taxon>Pseudomonadati</taxon>
        <taxon>Pseudomonadota</taxon>
        <taxon>Alphaproteobacteria</taxon>
        <taxon>Hyphomicrobiales</taxon>
        <taxon>Phyllobacteriaceae</taxon>
        <taxon>Chelativorans</taxon>
    </lineage>
</organism>
<comment type="subcellular location">
    <subcellularLocation>
        <location evidence="1">Membrane</location>
        <topology evidence="1">Multi-pass membrane protein</topology>
    </subcellularLocation>
</comment>
<keyword evidence="4" id="KW-0050">Antiport</keyword>
<evidence type="ECO:0000256" key="12">
    <source>
        <dbReference type="SAM" id="Phobius"/>
    </source>
</evidence>
<feature type="transmembrane region" description="Helical" evidence="12">
    <location>
        <begin position="185"/>
        <end position="205"/>
    </location>
</feature>
<keyword evidence="10 12" id="KW-0472">Membrane</keyword>
<feature type="transmembrane region" description="Helical" evidence="12">
    <location>
        <begin position="115"/>
        <end position="134"/>
    </location>
</feature>
<evidence type="ECO:0000256" key="3">
    <source>
        <dbReference type="ARBA" id="ARBA00022448"/>
    </source>
</evidence>
<evidence type="ECO:0000256" key="9">
    <source>
        <dbReference type="ARBA" id="ARBA00023065"/>
    </source>
</evidence>
<evidence type="ECO:0000259" key="13">
    <source>
        <dbReference type="PROSITE" id="PS51201"/>
    </source>
</evidence>